<organism evidence="1 2">
    <name type="scientific">Phocaeicola coprocola DSM 17136</name>
    <dbReference type="NCBI Taxonomy" id="470145"/>
    <lineage>
        <taxon>Bacteria</taxon>
        <taxon>Pseudomonadati</taxon>
        <taxon>Bacteroidota</taxon>
        <taxon>Bacteroidia</taxon>
        <taxon>Bacteroidales</taxon>
        <taxon>Bacteroidaceae</taxon>
        <taxon>Phocaeicola</taxon>
    </lineage>
</organism>
<protein>
    <submittedName>
        <fullName evidence="1">Uncharacterized protein</fullName>
    </submittedName>
</protein>
<reference evidence="1 2" key="1">
    <citation type="submission" date="2008-04" db="EMBL/GenBank/DDBJ databases">
        <title>Draft genome sequence of Bacteroides coprocola (DSM 17136).</title>
        <authorList>
            <person name="Sudarsanam P."/>
            <person name="Ley R."/>
            <person name="Guruge J."/>
            <person name="Turnbaugh P.J."/>
            <person name="Mahowald M."/>
            <person name="Liep D."/>
            <person name="Gordon J."/>
        </authorList>
    </citation>
    <scope>NUCLEOTIDE SEQUENCE [LARGE SCALE GENOMIC DNA]</scope>
    <source>
        <strain evidence="1 2">DSM 17136</strain>
    </source>
</reference>
<sequence>MDEPKQSIKSSVFITLFHLRFTDKNIGNAYWRVKNDYAFFTHYKSVLITSCLGW</sequence>
<dbReference type="EMBL" id="ABIY02000061">
    <property type="protein sequence ID" value="EDV02117.1"/>
    <property type="molecule type" value="Genomic_DNA"/>
</dbReference>
<accession>B3JFX7</accession>
<proteinExistence type="predicted"/>
<dbReference type="HOGENOM" id="CLU_3040303_0_0_10"/>
<evidence type="ECO:0000313" key="1">
    <source>
        <dbReference type="EMBL" id="EDV02117.1"/>
    </source>
</evidence>
<evidence type="ECO:0000313" key="2">
    <source>
        <dbReference type="Proteomes" id="UP000003146"/>
    </source>
</evidence>
<dbReference type="AlphaFoldDB" id="B3JFX7"/>
<name>B3JFX7_9BACT</name>
<dbReference type="STRING" id="470145.BACCOP_00778"/>
<gene>
    <name evidence="1" type="ORF">BACCOP_00778</name>
</gene>
<dbReference type="Proteomes" id="UP000003146">
    <property type="component" value="Unassembled WGS sequence"/>
</dbReference>
<reference evidence="1 2" key="2">
    <citation type="submission" date="2008-04" db="EMBL/GenBank/DDBJ databases">
        <authorList>
            <person name="Fulton L."/>
            <person name="Clifton S."/>
            <person name="Fulton B."/>
            <person name="Xu J."/>
            <person name="Minx P."/>
            <person name="Pepin K.H."/>
            <person name="Johnson M."/>
            <person name="Thiruvilangam P."/>
            <person name="Bhonagiri V."/>
            <person name="Nash W.E."/>
            <person name="Mardis E.R."/>
            <person name="Wilson R.K."/>
        </authorList>
    </citation>
    <scope>NUCLEOTIDE SEQUENCE [LARGE SCALE GENOMIC DNA]</scope>
    <source>
        <strain evidence="1 2">DSM 17136</strain>
    </source>
</reference>
<comment type="caution">
    <text evidence="1">The sequence shown here is derived from an EMBL/GenBank/DDBJ whole genome shotgun (WGS) entry which is preliminary data.</text>
</comment>